<dbReference type="CDD" id="cd00438">
    <property type="entry name" value="cupin_RmlC"/>
    <property type="match status" value="1"/>
</dbReference>
<reference evidence="4" key="1">
    <citation type="journal article" date="2020" name="mSystems">
        <title>Genome- and Community-Level Interaction Insights into Carbon Utilization and Element Cycling Functions of Hydrothermarchaeota in Hydrothermal Sediment.</title>
        <authorList>
            <person name="Zhou Z."/>
            <person name="Liu Y."/>
            <person name="Xu W."/>
            <person name="Pan J."/>
            <person name="Luo Z.H."/>
            <person name="Li M."/>
        </authorList>
    </citation>
    <scope>NUCLEOTIDE SEQUENCE [LARGE SCALE GENOMIC DNA]</scope>
    <source>
        <strain evidence="4">SpSt-1179</strain>
    </source>
</reference>
<dbReference type="Proteomes" id="UP000886198">
    <property type="component" value="Unassembled WGS sequence"/>
</dbReference>
<keyword evidence="3 4" id="KW-0413">Isomerase</keyword>
<dbReference type="SUPFAM" id="SSF51182">
    <property type="entry name" value="RmlC-like cupins"/>
    <property type="match status" value="1"/>
</dbReference>
<dbReference type="PANTHER" id="PTHR21047">
    <property type="entry name" value="DTDP-6-DEOXY-D-GLUCOSE-3,5 EPIMERASE"/>
    <property type="match status" value="1"/>
</dbReference>
<protein>
    <recommendedName>
        <fullName evidence="3">dTDP-4-dehydrorhamnose 3,5-epimerase</fullName>
        <ecNumber evidence="3">5.1.3.13</ecNumber>
    </recommendedName>
    <alternativeName>
        <fullName evidence="3">Thymidine diphospho-4-keto-rhamnose 3,5-epimerase</fullName>
    </alternativeName>
</protein>
<dbReference type="GO" id="GO:0019305">
    <property type="term" value="P:dTDP-rhamnose biosynthetic process"/>
    <property type="evidence" value="ECO:0007669"/>
    <property type="project" value="UniProtKB-UniRule"/>
</dbReference>
<evidence type="ECO:0000256" key="3">
    <source>
        <dbReference type="RuleBase" id="RU364069"/>
    </source>
</evidence>
<sequence>MSKFEIIGTSFEGLCLIRPSVFSDQRGMFRETYNEKEFEKIGIPKIYVQDNHSRSKKGTLRGLHYQVRKPQAKLIIVARGSVFDVAVDLRRDSDTYGKWYGAVLSEENALEVFIPEGFAHGFLALSDTDFLYKCSTLYDPQDEAGIIWNDREIGIRWPLREYGIDEPLLSEKDKKWPTLKELKFSRFED</sequence>
<comment type="function">
    <text evidence="3">Catalyzes the epimerization of the C3' and C5'positions of dTDP-6-deoxy-D-xylo-4-hexulose, forming dTDP-6-deoxy-L-lyxo-4-hexulose.</text>
</comment>
<evidence type="ECO:0000313" key="4">
    <source>
        <dbReference type="EMBL" id="HDP77692.1"/>
    </source>
</evidence>
<accession>A0A7C1CTK3</accession>
<dbReference type="Pfam" id="PF00908">
    <property type="entry name" value="dTDP_sugar_isom"/>
    <property type="match status" value="1"/>
</dbReference>
<comment type="catalytic activity">
    <reaction evidence="3">
        <text>dTDP-4-dehydro-6-deoxy-alpha-D-glucose = dTDP-4-dehydro-beta-L-rhamnose</text>
        <dbReference type="Rhea" id="RHEA:16969"/>
        <dbReference type="ChEBI" id="CHEBI:57649"/>
        <dbReference type="ChEBI" id="CHEBI:62830"/>
        <dbReference type="EC" id="5.1.3.13"/>
    </reaction>
</comment>
<dbReference type="PANTHER" id="PTHR21047:SF2">
    <property type="entry name" value="THYMIDINE DIPHOSPHO-4-KETO-RHAMNOSE 3,5-EPIMERASE"/>
    <property type="match status" value="1"/>
</dbReference>
<comment type="similarity">
    <text evidence="3">Belongs to the dTDP-4-dehydrorhamnose 3,5-epimerase family.</text>
</comment>
<organism evidence="4">
    <name type="scientific">Mesotoga infera</name>
    <dbReference type="NCBI Taxonomy" id="1236046"/>
    <lineage>
        <taxon>Bacteria</taxon>
        <taxon>Thermotogati</taxon>
        <taxon>Thermotogota</taxon>
        <taxon>Thermotogae</taxon>
        <taxon>Kosmotogales</taxon>
        <taxon>Kosmotogaceae</taxon>
        <taxon>Mesotoga</taxon>
    </lineage>
</organism>
<gene>
    <name evidence="4" type="primary">rfbC</name>
    <name evidence="4" type="ORF">ENN47_05830</name>
</gene>
<feature type="site" description="Participates in a stacking interaction with the thymidine ring of dTDP-4-oxo-6-deoxyglucose" evidence="2">
    <location>
        <position position="138"/>
    </location>
</feature>
<evidence type="ECO:0000256" key="2">
    <source>
        <dbReference type="PIRSR" id="PIRSR600888-3"/>
    </source>
</evidence>
<comment type="caution">
    <text evidence="4">The sequence shown here is derived from an EMBL/GenBank/DDBJ whole genome shotgun (WGS) entry which is preliminary data.</text>
</comment>
<feature type="active site" description="Proton acceptor" evidence="1">
    <location>
        <position position="64"/>
    </location>
</feature>
<comment type="pathway">
    <text evidence="3">Carbohydrate biosynthesis; dTDP-L-rhamnose biosynthesis.</text>
</comment>
<feature type="active site" description="Proton donor" evidence="1">
    <location>
        <position position="132"/>
    </location>
</feature>
<evidence type="ECO:0000256" key="1">
    <source>
        <dbReference type="PIRSR" id="PIRSR600888-1"/>
    </source>
</evidence>
<dbReference type="InterPro" id="IPR000888">
    <property type="entry name" value="RmlC-like"/>
</dbReference>
<dbReference type="NCBIfam" id="TIGR01221">
    <property type="entry name" value="rmlC"/>
    <property type="match status" value="1"/>
</dbReference>
<dbReference type="GO" id="GO:0005829">
    <property type="term" value="C:cytosol"/>
    <property type="evidence" value="ECO:0007669"/>
    <property type="project" value="TreeGrafter"/>
</dbReference>
<dbReference type="GO" id="GO:0008830">
    <property type="term" value="F:dTDP-4-dehydrorhamnose 3,5-epimerase activity"/>
    <property type="evidence" value="ECO:0007669"/>
    <property type="project" value="UniProtKB-UniRule"/>
</dbReference>
<dbReference type="AlphaFoldDB" id="A0A7C1CTK3"/>
<dbReference type="Gene3D" id="2.60.120.10">
    <property type="entry name" value="Jelly Rolls"/>
    <property type="match status" value="1"/>
</dbReference>
<comment type="subunit">
    <text evidence="3">Homodimer.</text>
</comment>
<name>A0A7C1CTK3_9BACT</name>
<proteinExistence type="inferred from homology"/>
<dbReference type="InterPro" id="IPR014710">
    <property type="entry name" value="RmlC-like_jellyroll"/>
</dbReference>
<dbReference type="EMBL" id="DSBT01000165">
    <property type="protein sequence ID" value="HDP77692.1"/>
    <property type="molecule type" value="Genomic_DNA"/>
</dbReference>
<dbReference type="UniPathway" id="UPA00124"/>
<dbReference type="InterPro" id="IPR011051">
    <property type="entry name" value="RmlC_Cupin_sf"/>
</dbReference>
<dbReference type="EC" id="5.1.3.13" evidence="3"/>
<dbReference type="GO" id="GO:0000271">
    <property type="term" value="P:polysaccharide biosynthetic process"/>
    <property type="evidence" value="ECO:0007669"/>
    <property type="project" value="TreeGrafter"/>
</dbReference>